<evidence type="ECO:0000313" key="2">
    <source>
        <dbReference type="EMBL" id="EFA79407.1"/>
    </source>
</evidence>
<dbReference type="AlphaFoldDB" id="D3BH23"/>
<dbReference type="GeneID" id="31363306"/>
<keyword evidence="3" id="KW-1185">Reference proteome</keyword>
<protein>
    <submittedName>
        <fullName evidence="2">Uncharacterized protein</fullName>
    </submittedName>
</protein>
<keyword evidence="1" id="KW-0472">Membrane</keyword>
<dbReference type="InParanoid" id="D3BH23"/>
<dbReference type="EMBL" id="ADBJ01000035">
    <property type="protein sequence ID" value="EFA79407.1"/>
    <property type="molecule type" value="Genomic_DNA"/>
</dbReference>
<evidence type="ECO:0000313" key="3">
    <source>
        <dbReference type="Proteomes" id="UP000001396"/>
    </source>
</evidence>
<feature type="transmembrane region" description="Helical" evidence="1">
    <location>
        <begin position="451"/>
        <end position="478"/>
    </location>
</feature>
<accession>D3BH23</accession>
<dbReference type="Proteomes" id="UP000001396">
    <property type="component" value="Unassembled WGS sequence"/>
</dbReference>
<dbReference type="RefSeq" id="XP_020431528.1">
    <property type="nucleotide sequence ID" value="XM_020578659.1"/>
</dbReference>
<evidence type="ECO:0000256" key="1">
    <source>
        <dbReference type="SAM" id="Phobius"/>
    </source>
</evidence>
<gene>
    <name evidence="2" type="ORF">PPL_07825</name>
</gene>
<keyword evidence="1" id="KW-1133">Transmembrane helix</keyword>
<comment type="caution">
    <text evidence="2">The sequence shown here is derived from an EMBL/GenBank/DDBJ whole genome shotgun (WGS) entry which is preliminary data.</text>
</comment>
<reference evidence="2 3" key="1">
    <citation type="journal article" date="2011" name="Genome Res.">
        <title>Phylogeny-wide analysis of social amoeba genomes highlights ancient origins for complex intercellular communication.</title>
        <authorList>
            <person name="Heidel A.J."/>
            <person name="Lawal H.M."/>
            <person name="Felder M."/>
            <person name="Schilde C."/>
            <person name="Helps N.R."/>
            <person name="Tunggal B."/>
            <person name="Rivero F."/>
            <person name="John U."/>
            <person name="Schleicher M."/>
            <person name="Eichinger L."/>
            <person name="Platzer M."/>
            <person name="Noegel A.A."/>
            <person name="Schaap P."/>
            <person name="Gloeckner G."/>
        </authorList>
    </citation>
    <scope>NUCLEOTIDE SEQUENCE [LARGE SCALE GENOMIC DNA]</scope>
    <source>
        <strain evidence="3">ATCC 26659 / Pp 5 / PN500</strain>
    </source>
</reference>
<keyword evidence="1" id="KW-0812">Transmembrane</keyword>
<sequence length="501" mass="56365">MEIQTFKYITIAPNTLVLTNLNYTGDTFRLDSRVNDKTSIFTCGYSTVFLNKLIINNHNNVYFYNIRLLITTQLSASETTLTFEECSILAPRLDFFGQSKISILNSTFENQTLINSFSNNAYSGSIYINNTIFKDFISFNYYTNLIVENTYSIICNCTFSAHSIVNSYNGTIEIKGYVINVVTTSFLIQANYNSVVLFNGTDIKNSITILLNDSKILFANNNRITNARLNIKTISESIISYSQDGMQGYLELVSGSVLSIQDSSFSFDNLNIKLNSSTLESSGNLSLIDNISFIDSVLKPSCYQDSCQIHVFGITKLSLRVPIKINVPLVHLIDIKSDDFDGIVNIEIQNRSYINNTDLEYTVVKFSDQSISLNPNIKLKFEFSMTSNSSDNNPSTNETVYYLDKYYLNNQTFELKLKFVAIVKGIPTNSPCITPTPTKPQVETNSGESPLSAIVIAVVVSVSSVLILLIVVIIIYTFKLRKMRQTKFVKDKKNIEFLVFG</sequence>
<organism evidence="2 3">
    <name type="scientific">Heterostelium pallidum (strain ATCC 26659 / Pp 5 / PN500)</name>
    <name type="common">Cellular slime mold</name>
    <name type="synonym">Polysphondylium pallidum</name>
    <dbReference type="NCBI Taxonomy" id="670386"/>
    <lineage>
        <taxon>Eukaryota</taxon>
        <taxon>Amoebozoa</taxon>
        <taxon>Evosea</taxon>
        <taxon>Eumycetozoa</taxon>
        <taxon>Dictyostelia</taxon>
        <taxon>Acytosteliales</taxon>
        <taxon>Acytosteliaceae</taxon>
        <taxon>Heterostelium</taxon>
    </lineage>
</organism>
<proteinExistence type="predicted"/>
<name>D3BH23_HETP5</name>